<proteinExistence type="predicted"/>
<accession>A0A3D9UD48</accession>
<name>A0A3D9UD48_9GAMM</name>
<keyword evidence="2" id="KW-1185">Reference proteome</keyword>
<dbReference type="AlphaFoldDB" id="A0A3D9UD48"/>
<dbReference type="EMBL" id="QTUB01000001">
    <property type="protein sequence ID" value="REF27147.1"/>
    <property type="molecule type" value="Genomic_DNA"/>
</dbReference>
<evidence type="ECO:0000313" key="2">
    <source>
        <dbReference type="Proteomes" id="UP000256294"/>
    </source>
</evidence>
<evidence type="ECO:0008006" key="3">
    <source>
        <dbReference type="Google" id="ProtNLM"/>
    </source>
</evidence>
<reference evidence="1 2" key="1">
    <citation type="submission" date="2018-08" db="EMBL/GenBank/DDBJ databases">
        <title>Genomic Encyclopedia of Archaeal and Bacterial Type Strains, Phase II (KMG-II): from individual species to whole genera.</title>
        <authorList>
            <person name="Goeker M."/>
        </authorList>
    </citation>
    <scope>NUCLEOTIDE SEQUENCE [LARGE SCALE GENOMIC DNA]</scope>
    <source>
        <strain evidence="1 2">DSM 17905</strain>
    </source>
</reference>
<dbReference type="Proteomes" id="UP000256294">
    <property type="component" value="Unassembled WGS sequence"/>
</dbReference>
<sequence>MVLGADKTMEYLHSFSCPANQDVESFLHFKSIRFEKADATRTYLILDKVGIILAYFSLTFKELPTHNLALSKSKIKKLNGISNNANSLKVYLIGQIAKNFSLKENPIKLKDILTPIDIIIEKAQYLIGGRVIILECQNKQKLINLYESHGFKTIPTKTKGESDSLITMIFNN</sequence>
<gene>
    <name evidence="1" type="ORF">BDD26_1889</name>
</gene>
<dbReference type="Gene3D" id="3.40.630.30">
    <property type="match status" value="1"/>
</dbReference>
<organism evidence="1 2">
    <name type="scientific">Xenorhabdus cabanillasii</name>
    <dbReference type="NCBI Taxonomy" id="351673"/>
    <lineage>
        <taxon>Bacteria</taxon>
        <taxon>Pseudomonadati</taxon>
        <taxon>Pseudomonadota</taxon>
        <taxon>Gammaproteobacteria</taxon>
        <taxon>Enterobacterales</taxon>
        <taxon>Morganellaceae</taxon>
        <taxon>Xenorhabdus</taxon>
    </lineage>
</organism>
<protein>
    <recommendedName>
        <fullName evidence="3">Acetyltransferase (GNAT) family protein</fullName>
    </recommendedName>
</protein>
<comment type="caution">
    <text evidence="1">The sequence shown here is derived from an EMBL/GenBank/DDBJ whole genome shotgun (WGS) entry which is preliminary data.</text>
</comment>
<evidence type="ECO:0000313" key="1">
    <source>
        <dbReference type="EMBL" id="REF27147.1"/>
    </source>
</evidence>